<name>R7QD99_CHOCR</name>
<gene>
    <name evidence="2" type="ORF">CHC_T00004452001</name>
</gene>
<dbReference type="Gramene" id="CDF36034">
    <property type="protein sequence ID" value="CDF36034"/>
    <property type="gene ID" value="CHC_T00004452001"/>
</dbReference>
<keyword evidence="1" id="KW-1133">Transmembrane helix</keyword>
<evidence type="ECO:0000313" key="3">
    <source>
        <dbReference type="Proteomes" id="UP000012073"/>
    </source>
</evidence>
<keyword evidence="1" id="KW-0812">Transmembrane</keyword>
<keyword evidence="3" id="KW-1185">Reference proteome</keyword>
<evidence type="ECO:0000256" key="1">
    <source>
        <dbReference type="SAM" id="Phobius"/>
    </source>
</evidence>
<dbReference type="RefSeq" id="XP_005715853.1">
    <property type="nucleotide sequence ID" value="XM_005715796.1"/>
</dbReference>
<accession>R7QD99</accession>
<dbReference type="Proteomes" id="UP000012073">
    <property type="component" value="Unassembled WGS sequence"/>
</dbReference>
<organism evidence="2 3">
    <name type="scientific">Chondrus crispus</name>
    <name type="common">Carrageen Irish moss</name>
    <name type="synonym">Polymorpha crispa</name>
    <dbReference type="NCBI Taxonomy" id="2769"/>
    <lineage>
        <taxon>Eukaryota</taxon>
        <taxon>Rhodophyta</taxon>
        <taxon>Florideophyceae</taxon>
        <taxon>Rhodymeniophycidae</taxon>
        <taxon>Gigartinales</taxon>
        <taxon>Gigartinaceae</taxon>
        <taxon>Chondrus</taxon>
    </lineage>
</organism>
<dbReference type="EMBL" id="HG001756">
    <property type="protein sequence ID" value="CDF36034.1"/>
    <property type="molecule type" value="Genomic_DNA"/>
</dbReference>
<reference evidence="3" key="1">
    <citation type="journal article" date="2013" name="Proc. Natl. Acad. Sci. U.S.A.">
        <title>Genome structure and metabolic features in the red seaweed Chondrus crispus shed light on evolution of the Archaeplastida.</title>
        <authorList>
            <person name="Collen J."/>
            <person name="Porcel B."/>
            <person name="Carre W."/>
            <person name="Ball S.G."/>
            <person name="Chaparro C."/>
            <person name="Tonon T."/>
            <person name="Barbeyron T."/>
            <person name="Michel G."/>
            <person name="Noel B."/>
            <person name="Valentin K."/>
            <person name="Elias M."/>
            <person name="Artiguenave F."/>
            <person name="Arun A."/>
            <person name="Aury J.M."/>
            <person name="Barbosa-Neto J.F."/>
            <person name="Bothwell J.H."/>
            <person name="Bouget F.Y."/>
            <person name="Brillet L."/>
            <person name="Cabello-Hurtado F."/>
            <person name="Capella-Gutierrez S."/>
            <person name="Charrier B."/>
            <person name="Cladiere L."/>
            <person name="Cock J.M."/>
            <person name="Coelho S.M."/>
            <person name="Colleoni C."/>
            <person name="Czjzek M."/>
            <person name="Da Silva C."/>
            <person name="Delage L."/>
            <person name="Denoeud F."/>
            <person name="Deschamps P."/>
            <person name="Dittami S.M."/>
            <person name="Gabaldon T."/>
            <person name="Gachon C.M."/>
            <person name="Groisillier A."/>
            <person name="Herve C."/>
            <person name="Jabbari K."/>
            <person name="Katinka M."/>
            <person name="Kloareg B."/>
            <person name="Kowalczyk N."/>
            <person name="Labadie K."/>
            <person name="Leblanc C."/>
            <person name="Lopez P.J."/>
            <person name="McLachlan D.H."/>
            <person name="Meslet-Cladiere L."/>
            <person name="Moustafa A."/>
            <person name="Nehr Z."/>
            <person name="Nyvall Collen P."/>
            <person name="Panaud O."/>
            <person name="Partensky F."/>
            <person name="Poulain J."/>
            <person name="Rensing S.A."/>
            <person name="Rousvoal S."/>
            <person name="Samson G."/>
            <person name="Symeonidi A."/>
            <person name="Weissenbach J."/>
            <person name="Zambounis A."/>
            <person name="Wincker P."/>
            <person name="Boyen C."/>
        </authorList>
    </citation>
    <scope>NUCLEOTIDE SEQUENCE [LARGE SCALE GENOMIC DNA]</scope>
    <source>
        <strain evidence="3">cv. Stackhouse</strain>
    </source>
</reference>
<protein>
    <submittedName>
        <fullName evidence="2">Uncharacterized protein</fullName>
    </submittedName>
</protein>
<evidence type="ECO:0000313" key="2">
    <source>
        <dbReference type="EMBL" id="CDF36034.1"/>
    </source>
</evidence>
<dbReference type="GeneID" id="17323563"/>
<dbReference type="AlphaFoldDB" id="R7QD99"/>
<dbReference type="KEGG" id="ccp:CHC_T00004452001"/>
<keyword evidence="1" id="KW-0472">Membrane</keyword>
<proteinExistence type="predicted"/>
<feature type="transmembrane region" description="Helical" evidence="1">
    <location>
        <begin position="65"/>
        <end position="88"/>
    </location>
</feature>
<sequence length="125" mass="14208">MEVKSANVKVPDKWSGYEGREIFCDLGFDEKNESTCDCSVFLFFWGNDGPFNLPFDTESLRLDAFFLRFSISFCCSAISSFSFSMSLIKTSTLRFNSFGVLLLSHQLKRNCHAFRTSSLISSHLP</sequence>